<sequence>MHTRLLAPVFLAVAIPTLASDATFGKLPPGAISTNVVTDVSAEICRDHLFAPSLIVARLPKDYRLILAAEYAREDPGVADLIKSNARYSTYAVGSLCFMSVGSFVVDGVRVHSTGPTPMAFWWVHAAGPRDSRMQGKVDWLQLASWYSRDVIQREKILETDPMALFVDLSMMQVEPGLWRMRLELPNEAIEAEVRGSGQRKKRNAPQPGFMSVPFTGESAGSFWVITYFGHHHQPAKGQWRAKGAGVFSDALQIPGEASVFRTSFQDGWSALSGRYSPVR</sequence>
<evidence type="ECO:0000313" key="3">
    <source>
        <dbReference type="Proteomes" id="UP000503096"/>
    </source>
</evidence>
<feature type="signal peptide" evidence="1">
    <location>
        <begin position="1"/>
        <end position="19"/>
    </location>
</feature>
<dbReference type="Proteomes" id="UP000503096">
    <property type="component" value="Chromosome"/>
</dbReference>
<protein>
    <submittedName>
        <fullName evidence="2">Uncharacterized protein</fullName>
    </submittedName>
</protein>
<keyword evidence="3" id="KW-1185">Reference proteome</keyword>
<proteinExistence type="predicted"/>
<reference evidence="2 3" key="1">
    <citation type="submission" date="2020-04" db="EMBL/GenBank/DDBJ databases">
        <title>Usitatibacter rugosus gen. nov., sp. nov. and Usitatibacter palustris sp. nov., novel members of Usitatibacteraceae fam. nov. within the order Nitrosomonadales isolated from soil.</title>
        <authorList>
            <person name="Huber K.J."/>
            <person name="Neumann-Schaal M."/>
            <person name="Geppert A."/>
            <person name="Luckner M."/>
            <person name="Wanner G."/>
            <person name="Overmann J."/>
        </authorList>
    </citation>
    <scope>NUCLEOTIDE SEQUENCE [LARGE SCALE GENOMIC DNA]</scope>
    <source>
        <strain evidence="2 3">Swamp67</strain>
    </source>
</reference>
<keyword evidence="1" id="KW-0732">Signal</keyword>
<evidence type="ECO:0000256" key="1">
    <source>
        <dbReference type="SAM" id="SignalP"/>
    </source>
</evidence>
<dbReference type="AlphaFoldDB" id="A0A6M4H476"/>
<name>A0A6M4H476_9PROT</name>
<organism evidence="2 3">
    <name type="scientific">Usitatibacter palustris</name>
    <dbReference type="NCBI Taxonomy" id="2732487"/>
    <lineage>
        <taxon>Bacteria</taxon>
        <taxon>Pseudomonadati</taxon>
        <taxon>Pseudomonadota</taxon>
        <taxon>Betaproteobacteria</taxon>
        <taxon>Nitrosomonadales</taxon>
        <taxon>Usitatibacteraceae</taxon>
        <taxon>Usitatibacter</taxon>
    </lineage>
</organism>
<dbReference type="KEGG" id="upl:DSM104440_00297"/>
<feature type="chain" id="PRO_5026743628" evidence="1">
    <location>
        <begin position="20"/>
        <end position="280"/>
    </location>
</feature>
<gene>
    <name evidence="2" type="ORF">DSM104440_00297</name>
</gene>
<evidence type="ECO:0000313" key="2">
    <source>
        <dbReference type="EMBL" id="QJR13513.1"/>
    </source>
</evidence>
<accession>A0A6M4H476</accession>
<dbReference type="RefSeq" id="WP_171160146.1">
    <property type="nucleotide sequence ID" value="NZ_CP053073.1"/>
</dbReference>
<dbReference type="EMBL" id="CP053073">
    <property type="protein sequence ID" value="QJR13513.1"/>
    <property type="molecule type" value="Genomic_DNA"/>
</dbReference>
<dbReference type="InParanoid" id="A0A6M4H476"/>